<dbReference type="OMA" id="CLESHMC"/>
<evidence type="ECO:0000256" key="10">
    <source>
        <dbReference type="ARBA" id="ARBA00044908"/>
    </source>
</evidence>
<comment type="catalytic activity">
    <reaction evidence="20">
        <text>(9Z,12Z)-octadecadienoyl-CoA + H2O = S-(9Z,12Z-octadecadienoyl)-4'-phosphopantetheine + adenosine 3',5'-bisphosphate + 2 H(+)</text>
        <dbReference type="Rhea" id="RHEA:67536"/>
        <dbReference type="ChEBI" id="CHEBI:15377"/>
        <dbReference type="ChEBI" id="CHEBI:15378"/>
        <dbReference type="ChEBI" id="CHEBI:57383"/>
        <dbReference type="ChEBI" id="CHEBI:58343"/>
        <dbReference type="ChEBI" id="CHEBI:172387"/>
    </reaction>
    <physiologicalReaction direction="left-to-right" evidence="20">
        <dbReference type="Rhea" id="RHEA:67537"/>
    </physiologicalReaction>
</comment>
<evidence type="ECO:0000256" key="11">
    <source>
        <dbReference type="ARBA" id="ARBA00044967"/>
    </source>
</evidence>
<dbReference type="GO" id="GO:0036114">
    <property type="term" value="P:medium-chain fatty-acyl-CoA catabolic process"/>
    <property type="evidence" value="ECO:0007669"/>
    <property type="project" value="Ensembl"/>
</dbReference>
<protein>
    <recommendedName>
        <fullName evidence="8">Acyl-coenzyme A diphosphatase NUDT19</fullName>
        <ecNumber evidence="11">3.6.1.77</ecNumber>
    </recommendedName>
    <alternativeName>
        <fullName evidence="9">Nucleoside diphosphate-linked moiety X motif 19</fullName>
    </alternativeName>
</protein>
<comment type="catalytic activity">
    <reaction evidence="23">
        <text>(9Z)-tetradecenoyl-CoA + H2O = S-(9Z-tetradecenoyl)-4'-phosphopantetheine + adenosine 3',5'-bisphosphate + 2 H(+)</text>
        <dbReference type="Rhea" id="RHEA:67544"/>
        <dbReference type="ChEBI" id="CHEBI:15377"/>
        <dbReference type="ChEBI" id="CHEBI:15378"/>
        <dbReference type="ChEBI" id="CHEBI:58343"/>
        <dbReference type="ChEBI" id="CHEBI:65060"/>
        <dbReference type="ChEBI" id="CHEBI:172389"/>
    </reaction>
    <physiologicalReaction direction="left-to-right" evidence="23">
        <dbReference type="Rhea" id="RHEA:67545"/>
    </physiologicalReaction>
</comment>
<keyword evidence="5" id="KW-0378">Hydrolase</keyword>
<dbReference type="EC" id="3.6.1.77" evidence="11"/>
<evidence type="ECO:0000256" key="26">
    <source>
        <dbReference type="ARBA" id="ARBA00048828"/>
    </source>
</evidence>
<comment type="catalytic activity">
    <reaction evidence="26">
        <text>hexadecanoyl-CoA + H2O = S-hexadecanoyl-4'-phosphopantetheine + adenosine 3',5'-bisphosphate + 2 H(+)</text>
        <dbReference type="Rhea" id="RHEA:50032"/>
        <dbReference type="ChEBI" id="CHEBI:15377"/>
        <dbReference type="ChEBI" id="CHEBI:15378"/>
        <dbReference type="ChEBI" id="CHEBI:57379"/>
        <dbReference type="ChEBI" id="CHEBI:58343"/>
        <dbReference type="ChEBI" id="CHEBI:132018"/>
    </reaction>
    <physiologicalReaction direction="left-to-right" evidence="26">
        <dbReference type="Rhea" id="RHEA:50033"/>
    </physiologicalReaction>
</comment>
<keyword evidence="7" id="KW-0464">Manganese</keyword>
<accession>A0A8C7E5Q4</accession>
<dbReference type="SUPFAM" id="SSF55811">
    <property type="entry name" value="Nudix"/>
    <property type="match status" value="1"/>
</dbReference>
<evidence type="ECO:0000256" key="9">
    <source>
        <dbReference type="ARBA" id="ARBA00031193"/>
    </source>
</evidence>
<evidence type="ECO:0000256" key="21">
    <source>
        <dbReference type="ARBA" id="ARBA00047757"/>
    </source>
</evidence>
<comment type="catalytic activity">
    <reaction evidence="15">
        <text>tetradecanoyl-CoA + H2O = tetradecanoyl-4'-phosphopantetheine + adenosine 3',5'-bisphosphate + 2 H(+)</text>
        <dbReference type="Rhea" id="RHEA:50028"/>
        <dbReference type="ChEBI" id="CHEBI:15377"/>
        <dbReference type="ChEBI" id="CHEBI:15378"/>
        <dbReference type="ChEBI" id="CHEBI:57385"/>
        <dbReference type="ChEBI" id="CHEBI:58343"/>
        <dbReference type="ChEBI" id="CHEBI:132017"/>
    </reaction>
    <physiologicalReaction direction="left-to-right" evidence="15">
        <dbReference type="Rhea" id="RHEA:50029"/>
    </physiologicalReaction>
</comment>
<dbReference type="Ensembl" id="ENSNNAT00000027025.1">
    <property type="protein sequence ID" value="ENSNNAP00000025780.1"/>
    <property type="gene ID" value="ENSNNAG00000016812.1"/>
</dbReference>
<dbReference type="InterPro" id="IPR000086">
    <property type="entry name" value="NUDIX_hydrolase_dom"/>
</dbReference>
<dbReference type="GO" id="GO:2001294">
    <property type="term" value="P:malonyl-CoA catabolic process"/>
    <property type="evidence" value="ECO:0007669"/>
    <property type="project" value="Ensembl"/>
</dbReference>
<evidence type="ECO:0000256" key="7">
    <source>
        <dbReference type="ARBA" id="ARBA00023211"/>
    </source>
</evidence>
<comment type="cofactor">
    <cofactor evidence="2">
        <name>Mg(2+)</name>
        <dbReference type="ChEBI" id="CHEBI:18420"/>
    </cofactor>
</comment>
<evidence type="ECO:0000256" key="14">
    <source>
        <dbReference type="ARBA" id="ARBA00047369"/>
    </source>
</evidence>
<dbReference type="Proteomes" id="UP000694559">
    <property type="component" value="Unplaced"/>
</dbReference>
<evidence type="ECO:0000256" key="22">
    <source>
        <dbReference type="ARBA" id="ARBA00048360"/>
    </source>
</evidence>
<keyword evidence="34" id="KW-1185">Reference proteome</keyword>
<reference evidence="33" key="1">
    <citation type="submission" date="2025-08" db="UniProtKB">
        <authorList>
            <consortium name="Ensembl"/>
        </authorList>
    </citation>
    <scope>IDENTIFICATION</scope>
</reference>
<dbReference type="GO" id="GO:1902858">
    <property type="term" value="P:propionyl-CoA metabolic process"/>
    <property type="evidence" value="ECO:0007669"/>
    <property type="project" value="Ensembl"/>
</dbReference>
<comment type="catalytic activity">
    <reaction evidence="30">
        <text>(9Z)-hexadecenoyl-CoA + H2O = S-(9Z-hexadecenoyl)-4'-phosphopantetheine + adenosine 3',5'-bisphosphate + 2 H(+)</text>
        <dbReference type="Rhea" id="RHEA:67540"/>
        <dbReference type="ChEBI" id="CHEBI:15377"/>
        <dbReference type="ChEBI" id="CHEBI:15378"/>
        <dbReference type="ChEBI" id="CHEBI:58343"/>
        <dbReference type="ChEBI" id="CHEBI:61540"/>
        <dbReference type="ChEBI" id="CHEBI:172388"/>
    </reaction>
    <physiologicalReaction direction="left-to-right" evidence="30">
        <dbReference type="Rhea" id="RHEA:67541"/>
    </physiologicalReaction>
</comment>
<dbReference type="GO" id="GO:0015938">
    <property type="term" value="P:coenzyme A catabolic process"/>
    <property type="evidence" value="ECO:0007669"/>
    <property type="project" value="Ensembl"/>
</dbReference>
<dbReference type="PROSITE" id="PS51462">
    <property type="entry name" value="NUDIX"/>
    <property type="match status" value="1"/>
</dbReference>
<feature type="domain" description="Nudix hydrolase" evidence="32">
    <location>
        <begin position="118"/>
        <end position="369"/>
    </location>
</feature>
<comment type="catalytic activity">
    <reaction evidence="24">
        <text>succinyl-CoA + H2O = succinyl-4'-phosphopantetheine + adenosine 3',5'-bisphosphate + 2 H(+)</text>
        <dbReference type="Rhea" id="RHEA:67472"/>
        <dbReference type="ChEBI" id="CHEBI:15377"/>
        <dbReference type="ChEBI" id="CHEBI:15378"/>
        <dbReference type="ChEBI" id="CHEBI:57292"/>
        <dbReference type="ChEBI" id="CHEBI:58343"/>
        <dbReference type="ChEBI" id="CHEBI:172364"/>
    </reaction>
    <physiologicalReaction direction="left-to-right" evidence="24">
        <dbReference type="Rhea" id="RHEA:67473"/>
    </physiologicalReaction>
</comment>
<dbReference type="InterPro" id="IPR039121">
    <property type="entry name" value="NUDT19"/>
</dbReference>
<evidence type="ECO:0000256" key="28">
    <source>
        <dbReference type="ARBA" id="ARBA00048961"/>
    </source>
</evidence>
<dbReference type="OrthoDB" id="1695362at2759"/>
<evidence type="ECO:0000313" key="33">
    <source>
        <dbReference type="Ensembl" id="ENSNNAP00000025780.1"/>
    </source>
</evidence>
<dbReference type="InterPro" id="IPR015797">
    <property type="entry name" value="NUDIX_hydrolase-like_dom_sf"/>
</dbReference>
<comment type="catalytic activity">
    <reaction evidence="27">
        <text>an acyl-CoA + H2O = an acyl-4'-phosphopantetheine + adenosine 3',5'-bisphosphate + 2 H(+)</text>
        <dbReference type="Rhea" id="RHEA:50044"/>
        <dbReference type="ChEBI" id="CHEBI:15377"/>
        <dbReference type="ChEBI" id="CHEBI:15378"/>
        <dbReference type="ChEBI" id="CHEBI:58342"/>
        <dbReference type="ChEBI" id="CHEBI:58343"/>
        <dbReference type="ChEBI" id="CHEBI:132023"/>
    </reaction>
    <physiologicalReaction direction="left-to-right" evidence="27">
        <dbReference type="Rhea" id="RHEA:50045"/>
    </physiologicalReaction>
</comment>
<evidence type="ECO:0000256" key="12">
    <source>
        <dbReference type="ARBA" id="ARBA00045809"/>
    </source>
</evidence>
<dbReference type="GO" id="GO:0000287">
    <property type="term" value="F:magnesium ion binding"/>
    <property type="evidence" value="ECO:0007669"/>
    <property type="project" value="Ensembl"/>
</dbReference>
<comment type="catalytic activity">
    <reaction evidence="13">
        <text>octanoyl-CoA + H2O = S-octanoyl-4'-phosphopantetheine + adenosine 3',5'-bisphosphate + 2 H(+)</text>
        <dbReference type="Rhea" id="RHEA:50016"/>
        <dbReference type="ChEBI" id="CHEBI:15377"/>
        <dbReference type="ChEBI" id="CHEBI:15378"/>
        <dbReference type="ChEBI" id="CHEBI:57386"/>
        <dbReference type="ChEBI" id="CHEBI:58343"/>
        <dbReference type="ChEBI" id="CHEBI:132013"/>
    </reaction>
    <physiologicalReaction direction="left-to-right" evidence="13">
        <dbReference type="Rhea" id="RHEA:50017"/>
    </physiologicalReaction>
</comment>
<keyword evidence="6" id="KW-0460">Magnesium</keyword>
<comment type="cofactor">
    <cofactor evidence="1">
        <name>Mn(2+)</name>
        <dbReference type="ChEBI" id="CHEBI:29035"/>
    </cofactor>
</comment>
<dbReference type="GO" id="GO:1901289">
    <property type="term" value="P:succinyl-CoA catabolic process"/>
    <property type="evidence" value="ECO:0007669"/>
    <property type="project" value="Ensembl"/>
</dbReference>
<evidence type="ECO:0000256" key="25">
    <source>
        <dbReference type="ARBA" id="ARBA00048667"/>
    </source>
</evidence>
<dbReference type="AlphaFoldDB" id="A0A8C7E5Q4"/>
<dbReference type="Gene3D" id="3.90.79.10">
    <property type="entry name" value="Nucleoside Triphosphate Pyrophosphohydrolase"/>
    <property type="match status" value="1"/>
</dbReference>
<organism evidence="33 34">
    <name type="scientific">Naja naja</name>
    <name type="common">Indian cobra</name>
    <dbReference type="NCBI Taxonomy" id="35670"/>
    <lineage>
        <taxon>Eukaryota</taxon>
        <taxon>Metazoa</taxon>
        <taxon>Chordata</taxon>
        <taxon>Craniata</taxon>
        <taxon>Vertebrata</taxon>
        <taxon>Euteleostomi</taxon>
        <taxon>Lepidosauria</taxon>
        <taxon>Squamata</taxon>
        <taxon>Bifurcata</taxon>
        <taxon>Unidentata</taxon>
        <taxon>Episquamata</taxon>
        <taxon>Toxicofera</taxon>
        <taxon>Serpentes</taxon>
        <taxon>Colubroidea</taxon>
        <taxon>Elapidae</taxon>
        <taxon>Elapinae</taxon>
        <taxon>Naja</taxon>
    </lineage>
</organism>
<proteinExistence type="inferred from homology"/>
<dbReference type="GO" id="GO:0005739">
    <property type="term" value="C:mitochondrion"/>
    <property type="evidence" value="ECO:0007669"/>
    <property type="project" value="TreeGrafter"/>
</dbReference>
<dbReference type="GO" id="GO:0010945">
    <property type="term" value="F:coenzyme A diphosphatase activity"/>
    <property type="evidence" value="ECO:0007669"/>
    <property type="project" value="UniProtKB-EC"/>
</dbReference>
<comment type="catalytic activity">
    <reaction evidence="29">
        <text>butanoyl-CoA + H2O = S-butanoyl-4'-phosphopantetheine + adenosine 3',5'-bisphosphate + 2 H(+)</text>
        <dbReference type="Rhea" id="RHEA:49976"/>
        <dbReference type="ChEBI" id="CHEBI:15377"/>
        <dbReference type="ChEBI" id="CHEBI:15378"/>
        <dbReference type="ChEBI" id="CHEBI:57371"/>
        <dbReference type="ChEBI" id="CHEBI:58343"/>
        <dbReference type="ChEBI" id="CHEBI:132011"/>
    </reaction>
    <physiologicalReaction direction="left-to-right" evidence="29">
        <dbReference type="Rhea" id="RHEA:49977"/>
    </physiologicalReaction>
</comment>
<evidence type="ECO:0000256" key="17">
    <source>
        <dbReference type="ARBA" id="ARBA00047511"/>
    </source>
</evidence>
<dbReference type="PANTHER" id="PTHR12318">
    <property type="entry name" value="TESTOSTERONE-REGULATED PROTEIN RP2"/>
    <property type="match status" value="1"/>
</dbReference>
<feature type="compositionally biased region" description="Polar residues" evidence="31">
    <location>
        <begin position="1"/>
        <end position="16"/>
    </location>
</feature>
<evidence type="ECO:0000256" key="30">
    <source>
        <dbReference type="ARBA" id="ARBA00049403"/>
    </source>
</evidence>
<evidence type="ECO:0000256" key="16">
    <source>
        <dbReference type="ARBA" id="ARBA00047466"/>
    </source>
</evidence>
<evidence type="ECO:0000256" key="24">
    <source>
        <dbReference type="ARBA" id="ARBA00048624"/>
    </source>
</evidence>
<keyword evidence="4" id="KW-0479">Metal-binding</keyword>
<comment type="catalytic activity">
    <reaction evidence="16">
        <text>hexanoyl-CoA + H2O = hexanoyl-4'-phosphopantetheine + adenosine 3',5'-bisphosphate + 2 H(+)</text>
        <dbReference type="Rhea" id="RHEA:49980"/>
        <dbReference type="ChEBI" id="CHEBI:15377"/>
        <dbReference type="ChEBI" id="CHEBI:15378"/>
        <dbReference type="ChEBI" id="CHEBI:58343"/>
        <dbReference type="ChEBI" id="CHEBI:62620"/>
        <dbReference type="ChEBI" id="CHEBI:132012"/>
    </reaction>
    <physiologicalReaction direction="left-to-right" evidence="16">
        <dbReference type="Rhea" id="RHEA:49981"/>
    </physiologicalReaction>
</comment>
<evidence type="ECO:0000256" key="5">
    <source>
        <dbReference type="ARBA" id="ARBA00022801"/>
    </source>
</evidence>
<evidence type="ECO:0000256" key="15">
    <source>
        <dbReference type="ARBA" id="ARBA00047403"/>
    </source>
</evidence>
<dbReference type="CDD" id="cd18870">
    <property type="entry name" value="NUDIX_AcylCoAdiphos_Nudt19"/>
    <property type="match status" value="1"/>
</dbReference>
<comment type="similarity">
    <text evidence="3">Belongs to the Nudix hydrolase family.</text>
</comment>
<comment type="catalytic activity">
    <reaction evidence="14">
        <text>malonyl-CoA + H2O = malonyl-4'-phosphopantetheine + adenosine 3',5'-bisphosphate + 2 H(+)</text>
        <dbReference type="Rhea" id="RHEA:67468"/>
        <dbReference type="ChEBI" id="CHEBI:15377"/>
        <dbReference type="ChEBI" id="CHEBI:15378"/>
        <dbReference type="ChEBI" id="CHEBI:57384"/>
        <dbReference type="ChEBI" id="CHEBI:58343"/>
        <dbReference type="ChEBI" id="CHEBI:172363"/>
    </reaction>
    <physiologicalReaction direction="left-to-right" evidence="14">
        <dbReference type="Rhea" id="RHEA:67469"/>
    </physiologicalReaction>
</comment>
<evidence type="ECO:0000256" key="8">
    <source>
        <dbReference type="ARBA" id="ARBA00026208"/>
    </source>
</evidence>
<evidence type="ECO:0000256" key="29">
    <source>
        <dbReference type="ARBA" id="ARBA00049284"/>
    </source>
</evidence>
<evidence type="ECO:0000256" key="2">
    <source>
        <dbReference type="ARBA" id="ARBA00001946"/>
    </source>
</evidence>
<dbReference type="GO" id="GO:0044580">
    <property type="term" value="P:butyryl-CoA catabolic process"/>
    <property type="evidence" value="ECO:0007669"/>
    <property type="project" value="Ensembl"/>
</dbReference>
<dbReference type="PANTHER" id="PTHR12318:SF0">
    <property type="entry name" value="ACYL-COENZYME A DIPHOSPHATASE NUDT19"/>
    <property type="match status" value="1"/>
</dbReference>
<name>A0A8C7E5Q4_NAJNA</name>
<evidence type="ECO:0000256" key="31">
    <source>
        <dbReference type="SAM" id="MobiDB-lite"/>
    </source>
</evidence>
<feature type="region of interest" description="Disordered" evidence="31">
    <location>
        <begin position="1"/>
        <end position="30"/>
    </location>
</feature>
<evidence type="ECO:0000256" key="27">
    <source>
        <dbReference type="ARBA" id="ARBA00048882"/>
    </source>
</evidence>
<comment type="catalytic activity">
    <reaction evidence="22">
        <text>(9Z,12Z,15Z)-octadecatrienoyl-CoA + H2O = S-(9Z,12Z,15Z-octadecatrienoyl)-4'-phosphopantetheine + adenosine 3',5'-bisphosphate + 2 H(+)</text>
        <dbReference type="Rhea" id="RHEA:67532"/>
        <dbReference type="ChEBI" id="CHEBI:15377"/>
        <dbReference type="ChEBI" id="CHEBI:15378"/>
        <dbReference type="ChEBI" id="CHEBI:58343"/>
        <dbReference type="ChEBI" id="CHEBI:74034"/>
        <dbReference type="ChEBI" id="CHEBI:172386"/>
    </reaction>
    <physiologicalReaction direction="left-to-right" evidence="22">
        <dbReference type="Rhea" id="RHEA:67533"/>
    </physiologicalReaction>
</comment>
<comment type="catalytic activity">
    <reaction evidence="28">
        <text>choloyl-CoA + H2O = S-choloyl-4'-phosphopantetheine + adenosine 3',5'-bisphosphate + 2 H(+)</text>
        <dbReference type="Rhea" id="RHEA:50036"/>
        <dbReference type="ChEBI" id="CHEBI:15377"/>
        <dbReference type="ChEBI" id="CHEBI:15378"/>
        <dbReference type="ChEBI" id="CHEBI:57373"/>
        <dbReference type="ChEBI" id="CHEBI:58343"/>
        <dbReference type="ChEBI" id="CHEBI:132020"/>
    </reaction>
    <physiologicalReaction direction="left-to-right" evidence="28">
        <dbReference type="Rhea" id="RHEA:50037"/>
    </physiologicalReaction>
</comment>
<comment type="catalytic activity">
    <reaction evidence="10">
        <text>CoA + H2O = (R)-4'-phosphopantetheine + adenosine 3',5'-bisphosphate + 2 H(+)</text>
        <dbReference type="Rhea" id="RHEA:64988"/>
        <dbReference type="ChEBI" id="CHEBI:15377"/>
        <dbReference type="ChEBI" id="CHEBI:15378"/>
        <dbReference type="ChEBI" id="CHEBI:57287"/>
        <dbReference type="ChEBI" id="CHEBI:58343"/>
        <dbReference type="ChEBI" id="CHEBI:61723"/>
        <dbReference type="EC" id="3.6.1.77"/>
    </reaction>
    <physiologicalReaction direction="left-to-right" evidence="10">
        <dbReference type="Rhea" id="RHEA:64989"/>
    </physiologicalReaction>
</comment>
<sequence length="482" mass="53296">MTTDQVCKPGSPSNTARACLPSQPRRRRVPSLVLSIATTLGEISQIREEAGRAEPASSPPQGDLPRRAAACKAPLQRREERRGGHCLRPRAKPRAEQGSEPPFSPAGALLRSGMTSRPWREAATLLLAAGGGGGGRPPRPSAFDYQVLLLQRSARSAFMPSAQVFPGGVADAADFSPAWRELLPEGPRCGLGAEPPARPPLFTARRPELGEAALPADVAFRICAIRETFEESGLLLVVPAEQGAGGSAAPPLLPAERLRRLLPAGQLEEWRRRVQGDPGSFLQLCRRLGCAPHLQALHEWGNWLTPVWRSGPAGRRYDTAFYLCCCFGQEPPAASHDRQEVSDCRWSTPLEAVELFNSGKIWIAPPQLYELCRLCHFPSLHDLERFSSERALEGCERWMSVMLMASDGYMQLLPGDDLYPKDPDFTGERRPVLTTNKNIEELMKEGRNHHRIVTRSRNNVTIHMNIESKYKHINPVRLDSKM</sequence>
<evidence type="ECO:0000256" key="1">
    <source>
        <dbReference type="ARBA" id="ARBA00001936"/>
    </source>
</evidence>
<comment type="catalytic activity">
    <reaction evidence="21">
        <text>dodecanoyl-CoA + H2O = S-dodecanoyl-4'-phosphopantetheine + adenosine 3',5'-bisphosphate + 2 H(+)</text>
        <dbReference type="Rhea" id="RHEA:50024"/>
        <dbReference type="ChEBI" id="CHEBI:15377"/>
        <dbReference type="ChEBI" id="CHEBI:15378"/>
        <dbReference type="ChEBI" id="CHEBI:57375"/>
        <dbReference type="ChEBI" id="CHEBI:58343"/>
        <dbReference type="ChEBI" id="CHEBI:132015"/>
    </reaction>
    <physiologicalReaction direction="left-to-right" evidence="21">
        <dbReference type="Rhea" id="RHEA:50025"/>
    </physiologicalReaction>
</comment>
<evidence type="ECO:0000259" key="32">
    <source>
        <dbReference type="PROSITE" id="PS51462"/>
    </source>
</evidence>
<feature type="region of interest" description="Disordered" evidence="31">
    <location>
        <begin position="46"/>
        <end position="105"/>
    </location>
</feature>
<gene>
    <name evidence="33" type="primary">NUDT19</name>
</gene>
<reference evidence="33" key="2">
    <citation type="submission" date="2025-09" db="UniProtKB">
        <authorList>
            <consortium name="Ensembl"/>
        </authorList>
    </citation>
    <scope>IDENTIFICATION</scope>
</reference>
<evidence type="ECO:0000256" key="19">
    <source>
        <dbReference type="ARBA" id="ARBA00047666"/>
    </source>
</evidence>
<evidence type="ECO:0000256" key="13">
    <source>
        <dbReference type="ARBA" id="ARBA00047289"/>
    </source>
</evidence>
<comment type="catalytic activity">
    <reaction evidence="17">
        <text>(6Z)-octenoyl-CoA + H2O = S-(6Z-octenoyl)-4'-phosphopantetheine + adenosine 3',5'-bisphosphate + 2 H(+)</text>
        <dbReference type="Rhea" id="RHEA:67528"/>
        <dbReference type="ChEBI" id="CHEBI:15377"/>
        <dbReference type="ChEBI" id="CHEBI:15378"/>
        <dbReference type="ChEBI" id="CHEBI:58343"/>
        <dbReference type="ChEBI" id="CHEBI:172383"/>
        <dbReference type="ChEBI" id="CHEBI:172384"/>
    </reaction>
    <physiologicalReaction direction="left-to-right" evidence="17">
        <dbReference type="Rhea" id="RHEA:67529"/>
    </physiologicalReaction>
</comment>
<evidence type="ECO:0000256" key="4">
    <source>
        <dbReference type="ARBA" id="ARBA00022723"/>
    </source>
</evidence>
<evidence type="ECO:0000256" key="18">
    <source>
        <dbReference type="ARBA" id="ARBA00047584"/>
    </source>
</evidence>
<comment type="function">
    <text evidence="12">Fatty acyl-coenzyme A (CoA) diphosphatase that hydrolyzes fatty acyl-CoA to yield acyl-4'-phosphopantetheine and adenosine 3',5'-bisphosphate. Mediates the hydrolysis of a wide range of CoA esters, including choloyl-CoA and branched-chain fatty-acyl-CoA esters and at low substrate concentrations medium and long-chain fatty-acyl-CoA esters are the primary substrates. Highest activity seen with medium-chain acyl-CoA esters and higher rates of activity seen with the unsaturated acyl-CoA esters compared with the saturated esters. Exhibits decapping activity towards dpCoA-capped RNAs in vitro.</text>
</comment>
<evidence type="ECO:0000256" key="3">
    <source>
        <dbReference type="ARBA" id="ARBA00005582"/>
    </source>
</evidence>
<comment type="catalytic activity">
    <reaction evidence="19">
        <text>propanoyl-CoA + H2O = propanoyl-4'-phosphopantetheine + adenosine 3',5'-bisphosphate + 2 H(+)</text>
        <dbReference type="Rhea" id="RHEA:67464"/>
        <dbReference type="ChEBI" id="CHEBI:15377"/>
        <dbReference type="ChEBI" id="CHEBI:15378"/>
        <dbReference type="ChEBI" id="CHEBI:57392"/>
        <dbReference type="ChEBI" id="CHEBI:58343"/>
        <dbReference type="ChEBI" id="CHEBI:172362"/>
    </reaction>
    <physiologicalReaction direction="left-to-right" evidence="19">
        <dbReference type="Rhea" id="RHEA:67465"/>
    </physiologicalReaction>
</comment>
<evidence type="ECO:0000256" key="6">
    <source>
        <dbReference type="ARBA" id="ARBA00022842"/>
    </source>
</evidence>
<comment type="catalytic activity">
    <reaction evidence="25">
        <text>a 5'-end CoA-ribonucleoside in mRNA + H2O = a 5'-end phospho-adenosine-phospho-ribonucleoside in mRNA + (R)-4'-phosphopantetheine + 2 H(+)</text>
        <dbReference type="Rhea" id="RHEA:67592"/>
        <dbReference type="Rhea" id="RHEA-COMP:15719"/>
        <dbReference type="Rhea" id="RHEA-COMP:17276"/>
        <dbReference type="ChEBI" id="CHEBI:15377"/>
        <dbReference type="ChEBI" id="CHEBI:15378"/>
        <dbReference type="ChEBI" id="CHEBI:61723"/>
        <dbReference type="ChEBI" id="CHEBI:144051"/>
        <dbReference type="ChEBI" id="CHEBI:172371"/>
    </reaction>
    <physiologicalReaction direction="left-to-right" evidence="25">
        <dbReference type="Rhea" id="RHEA:67593"/>
    </physiologicalReaction>
</comment>
<evidence type="ECO:0000256" key="23">
    <source>
        <dbReference type="ARBA" id="ARBA00048413"/>
    </source>
</evidence>
<comment type="catalytic activity">
    <reaction evidence="18">
        <text>4,8-dimethylnonanoyl-CoA + H2O = S-(4,8-dimethylnonanoyl)-4'-phosphopantetheine + adenosine 3',5'-bisphosphate + 2 H(+)</text>
        <dbReference type="Rhea" id="RHEA:67524"/>
        <dbReference type="ChEBI" id="CHEBI:15377"/>
        <dbReference type="ChEBI" id="CHEBI:15378"/>
        <dbReference type="ChEBI" id="CHEBI:58343"/>
        <dbReference type="ChEBI" id="CHEBI:77061"/>
        <dbReference type="ChEBI" id="CHEBI:172385"/>
    </reaction>
    <physiologicalReaction direction="left-to-right" evidence="18">
        <dbReference type="Rhea" id="RHEA:67525"/>
    </physiologicalReaction>
</comment>
<dbReference type="GeneTree" id="ENSGT00420000029858"/>
<evidence type="ECO:0000256" key="20">
    <source>
        <dbReference type="ARBA" id="ARBA00047708"/>
    </source>
</evidence>
<evidence type="ECO:0000313" key="34">
    <source>
        <dbReference type="Proteomes" id="UP000694559"/>
    </source>
</evidence>